<feature type="region of interest" description="Disordered" evidence="1">
    <location>
        <begin position="105"/>
        <end position="167"/>
    </location>
</feature>
<dbReference type="Proteomes" id="UP000182658">
    <property type="component" value="Unassembled WGS sequence"/>
</dbReference>
<evidence type="ECO:0000313" key="2">
    <source>
        <dbReference type="EMBL" id="OIW26427.1"/>
    </source>
</evidence>
<dbReference type="InParanoid" id="A0A1J7IGL5"/>
<evidence type="ECO:0000256" key="1">
    <source>
        <dbReference type="SAM" id="MobiDB-lite"/>
    </source>
</evidence>
<proteinExistence type="predicted"/>
<gene>
    <name evidence="2" type="ORF">CONLIGDRAFT_706710</name>
</gene>
<evidence type="ECO:0000313" key="3">
    <source>
        <dbReference type="Proteomes" id="UP000182658"/>
    </source>
</evidence>
<dbReference type="STRING" id="1408157.A0A1J7IGL5"/>
<dbReference type="EMBL" id="KV875100">
    <property type="protein sequence ID" value="OIW26427.1"/>
    <property type="molecule type" value="Genomic_DNA"/>
</dbReference>
<dbReference type="OrthoDB" id="21416at2759"/>
<name>A0A1J7IGL5_9PEZI</name>
<feature type="compositionally biased region" description="Basic and acidic residues" evidence="1">
    <location>
        <begin position="120"/>
        <end position="131"/>
    </location>
</feature>
<feature type="region of interest" description="Disordered" evidence="1">
    <location>
        <begin position="24"/>
        <end position="54"/>
    </location>
</feature>
<organism evidence="2 3">
    <name type="scientific">Coniochaeta ligniaria NRRL 30616</name>
    <dbReference type="NCBI Taxonomy" id="1408157"/>
    <lineage>
        <taxon>Eukaryota</taxon>
        <taxon>Fungi</taxon>
        <taxon>Dikarya</taxon>
        <taxon>Ascomycota</taxon>
        <taxon>Pezizomycotina</taxon>
        <taxon>Sordariomycetes</taxon>
        <taxon>Sordariomycetidae</taxon>
        <taxon>Coniochaetales</taxon>
        <taxon>Coniochaetaceae</taxon>
        <taxon>Coniochaeta</taxon>
    </lineage>
</organism>
<keyword evidence="3" id="KW-1185">Reference proteome</keyword>
<feature type="compositionally biased region" description="Low complexity" evidence="1">
    <location>
        <begin position="24"/>
        <end position="35"/>
    </location>
</feature>
<reference evidence="2 3" key="1">
    <citation type="submission" date="2016-10" db="EMBL/GenBank/DDBJ databases">
        <title>Draft genome sequence of Coniochaeta ligniaria NRRL30616, a lignocellulolytic fungus for bioabatement of inhibitors in plant biomass hydrolysates.</title>
        <authorList>
            <consortium name="DOE Joint Genome Institute"/>
            <person name="Jimenez D.J."/>
            <person name="Hector R.E."/>
            <person name="Riley R."/>
            <person name="Sun H."/>
            <person name="Grigoriev I.V."/>
            <person name="Van Elsas J.D."/>
            <person name="Nichols N.N."/>
        </authorList>
    </citation>
    <scope>NUCLEOTIDE SEQUENCE [LARGE SCALE GENOMIC DNA]</scope>
    <source>
        <strain evidence="2 3">NRRL 30616</strain>
    </source>
</reference>
<accession>A0A1J7IGL5</accession>
<protein>
    <submittedName>
        <fullName evidence="2">Uncharacterized protein</fullName>
    </submittedName>
</protein>
<dbReference type="AlphaFoldDB" id="A0A1J7IGL5"/>
<sequence>MTAPQPCRDLSSIANLPHGRDASGLLDGLLASGSDPNAAPAGENDLSGITQDWTSRDPLPQWDVTEIQWFPPLYRAVSPQNEARSERRNMISSVLRARADPYLPFRQQLVRPGKHTRSVHPGEDPPRKPEPDYLDDFDFSTSVLPDDPESPSSSSSSSGNKDKPPEHGLRHVLHAILEDGLSASPLLSSPASLATLGPNHRDPQGRTLLHSACRSSLGADAGTDAWLCDIQLDTHTHTGKLLRDPFTP</sequence>